<dbReference type="SMART" id="SM00953">
    <property type="entry name" value="RES"/>
    <property type="match status" value="1"/>
</dbReference>
<dbReference type="KEGG" id="pam:PANA_2728"/>
<evidence type="ECO:0000313" key="3">
    <source>
        <dbReference type="Proteomes" id="UP000001702"/>
    </source>
</evidence>
<organism evidence="2 3">
    <name type="scientific">Pantoea ananatis (strain LMG 20103)</name>
    <dbReference type="NCBI Taxonomy" id="706191"/>
    <lineage>
        <taxon>Bacteria</taxon>
        <taxon>Pseudomonadati</taxon>
        <taxon>Pseudomonadota</taxon>
        <taxon>Gammaproteobacteria</taxon>
        <taxon>Enterobacterales</taxon>
        <taxon>Erwiniaceae</taxon>
        <taxon>Pantoea</taxon>
    </lineage>
</organism>
<gene>
    <name evidence="2" type="ordered locus">PANA_2728</name>
</gene>
<dbReference type="InterPro" id="IPR014914">
    <property type="entry name" value="RES_dom"/>
</dbReference>
<dbReference type="AlphaFoldDB" id="D4GJE5"/>
<name>D4GJE5_PANAM</name>
<evidence type="ECO:0000259" key="1">
    <source>
        <dbReference type="SMART" id="SM00953"/>
    </source>
</evidence>
<dbReference type="HOGENOM" id="CLU_1523713_0_0_6"/>
<feature type="domain" description="RES" evidence="1">
    <location>
        <begin position="27"/>
        <end position="161"/>
    </location>
</feature>
<dbReference type="Pfam" id="PF08808">
    <property type="entry name" value="RES"/>
    <property type="match status" value="1"/>
</dbReference>
<dbReference type="Proteomes" id="UP000001702">
    <property type="component" value="Chromosome"/>
</dbReference>
<sequence length="180" mass="19951">MRTMNPDAFLPLAGQFYRAVLSENARAVLAAPGLQSAGRYHRQGQSALYMSPRPEWSVIAVSGYMREDGLPRVLIPLRVMGARVVDQRDKARCLQMGIIPELSNRPWRPALQQGQTPDAWENADRARVLGADGIIDCSRMIPGGWHLCLFRWNTENAPCVAVCGKPITITLSQNGPKWGL</sequence>
<protein>
    <recommendedName>
        <fullName evidence="1">RES domain-containing protein</fullName>
    </recommendedName>
</protein>
<evidence type="ECO:0000313" key="2">
    <source>
        <dbReference type="EMBL" id="ADD77895.1"/>
    </source>
</evidence>
<keyword evidence="3" id="KW-1185">Reference proteome</keyword>
<dbReference type="eggNOG" id="COG5654">
    <property type="taxonomic scope" value="Bacteria"/>
</dbReference>
<proteinExistence type="predicted"/>
<accession>D4GJE5</accession>
<reference evidence="2 3" key="1">
    <citation type="journal article" date="2010" name="J. Bacteriol.">
        <title>Genome sequence of Pantoea ananatis LMG20103, the causative agent of Eucalyptus blight and dieback.</title>
        <authorList>
            <person name="De Maayer P."/>
            <person name="Chan W.Y."/>
            <person name="Venter S.N."/>
            <person name="Toth I.K."/>
            <person name="Birch P.R."/>
            <person name="Joubert F."/>
            <person name="Coutinho T.A."/>
        </authorList>
    </citation>
    <scope>NUCLEOTIDE SEQUENCE [LARGE SCALE GENOMIC DNA]</scope>
    <source>
        <strain evidence="2 3">LMG 20103</strain>
    </source>
</reference>
<dbReference type="STRING" id="706191.PANA_2728"/>
<dbReference type="EMBL" id="CP001875">
    <property type="protein sequence ID" value="ADD77895.1"/>
    <property type="molecule type" value="Genomic_DNA"/>
</dbReference>